<evidence type="ECO:0000256" key="6">
    <source>
        <dbReference type="SAM" id="MobiDB-lite"/>
    </source>
</evidence>
<dbReference type="InterPro" id="IPR014016">
    <property type="entry name" value="UvrD-like_ATP-bd"/>
</dbReference>
<evidence type="ECO:0000256" key="5">
    <source>
        <dbReference type="PROSITE-ProRule" id="PRU00560"/>
    </source>
</evidence>
<proteinExistence type="predicted"/>
<sequence>MAIAGKKTGSLKRKPAAASTQTATQAKAEDGDHAAAGTDSSLKQLRMDDYVVSFTHSMDDGDSHGSGSSSSTTTSIKPAASQKALGGFQSARSMIKSAPAAAPADVSAASVISVDDDDGGLSDGSGTAMSDDAAGQGEPAIRLDETQERISKMDINRPLLIVAGAGSGKTTTLCARVIEMMRQGVRPEQILVITFTNKAADELKERIGRYTRAAGLPTAAGAGRMPHASTFHAWCYALVAQHYGQLGWDRMPMVAAAESEHLAVVAAAMRDLESCRRLRQCELMLGLAADDAGAGDPA</sequence>
<accession>A0A9W7XWU9</accession>
<feature type="region of interest" description="Disordered" evidence="6">
    <location>
        <begin position="1"/>
        <end position="42"/>
    </location>
</feature>
<dbReference type="InterPro" id="IPR027417">
    <property type="entry name" value="P-loop_NTPase"/>
</dbReference>
<evidence type="ECO:0000256" key="2">
    <source>
        <dbReference type="ARBA" id="ARBA00022801"/>
    </source>
</evidence>
<evidence type="ECO:0000256" key="3">
    <source>
        <dbReference type="ARBA" id="ARBA00022806"/>
    </source>
</evidence>
<dbReference type="PANTHER" id="PTHR11070">
    <property type="entry name" value="UVRD / RECB / PCRA DNA HELICASE FAMILY MEMBER"/>
    <property type="match status" value="1"/>
</dbReference>
<name>A0A9W7XWU9_9FUNG</name>
<dbReference type="GO" id="GO:0000725">
    <property type="term" value="P:recombinational repair"/>
    <property type="evidence" value="ECO:0007669"/>
    <property type="project" value="TreeGrafter"/>
</dbReference>
<feature type="binding site" evidence="5">
    <location>
        <begin position="163"/>
        <end position="170"/>
    </location>
    <ligand>
        <name>ATP</name>
        <dbReference type="ChEBI" id="CHEBI:30616"/>
    </ligand>
</feature>
<organism evidence="8 9">
    <name type="scientific">Coemansia erecta</name>
    <dbReference type="NCBI Taxonomy" id="147472"/>
    <lineage>
        <taxon>Eukaryota</taxon>
        <taxon>Fungi</taxon>
        <taxon>Fungi incertae sedis</taxon>
        <taxon>Zoopagomycota</taxon>
        <taxon>Kickxellomycotina</taxon>
        <taxon>Kickxellomycetes</taxon>
        <taxon>Kickxellales</taxon>
        <taxon>Kickxellaceae</taxon>
        <taxon>Coemansia</taxon>
    </lineage>
</organism>
<keyword evidence="3 5" id="KW-0347">Helicase</keyword>
<reference evidence="8" key="1">
    <citation type="submission" date="2022-07" db="EMBL/GenBank/DDBJ databases">
        <title>Phylogenomic reconstructions and comparative analyses of Kickxellomycotina fungi.</title>
        <authorList>
            <person name="Reynolds N.K."/>
            <person name="Stajich J.E."/>
            <person name="Barry K."/>
            <person name="Grigoriev I.V."/>
            <person name="Crous P."/>
            <person name="Smith M.E."/>
        </authorList>
    </citation>
    <scope>NUCLEOTIDE SEQUENCE</scope>
    <source>
        <strain evidence="8">NBRC 32514</strain>
    </source>
</reference>
<dbReference type="SUPFAM" id="SSF52540">
    <property type="entry name" value="P-loop containing nucleoside triphosphate hydrolases"/>
    <property type="match status" value="1"/>
</dbReference>
<comment type="caution">
    <text evidence="8">The sequence shown here is derived from an EMBL/GenBank/DDBJ whole genome shotgun (WGS) entry which is preliminary data.</text>
</comment>
<keyword evidence="9" id="KW-1185">Reference proteome</keyword>
<feature type="compositionally biased region" description="Low complexity" evidence="6">
    <location>
        <begin position="65"/>
        <end position="75"/>
    </location>
</feature>
<evidence type="ECO:0000313" key="8">
    <source>
        <dbReference type="EMBL" id="KAJ1720457.1"/>
    </source>
</evidence>
<feature type="region of interest" description="Disordered" evidence="6">
    <location>
        <begin position="115"/>
        <end position="135"/>
    </location>
</feature>
<dbReference type="Proteomes" id="UP001149813">
    <property type="component" value="Unassembled WGS sequence"/>
</dbReference>
<dbReference type="EMBL" id="JANBOJ010000256">
    <property type="protein sequence ID" value="KAJ1720457.1"/>
    <property type="molecule type" value="Genomic_DNA"/>
</dbReference>
<dbReference type="Pfam" id="PF00580">
    <property type="entry name" value="UvrD-helicase"/>
    <property type="match status" value="1"/>
</dbReference>
<dbReference type="OrthoDB" id="5597964at2759"/>
<feature type="region of interest" description="Disordered" evidence="6">
    <location>
        <begin position="55"/>
        <end position="81"/>
    </location>
</feature>
<feature type="non-terminal residue" evidence="8">
    <location>
        <position position="298"/>
    </location>
</feature>
<keyword evidence="2 5" id="KW-0378">Hydrolase</keyword>
<feature type="domain" description="UvrD-like helicase ATP-binding" evidence="7">
    <location>
        <begin position="142"/>
        <end position="298"/>
    </location>
</feature>
<dbReference type="Gene3D" id="3.40.50.300">
    <property type="entry name" value="P-loop containing nucleotide triphosphate hydrolases"/>
    <property type="match status" value="1"/>
</dbReference>
<dbReference type="GO" id="GO:0005634">
    <property type="term" value="C:nucleus"/>
    <property type="evidence" value="ECO:0007669"/>
    <property type="project" value="TreeGrafter"/>
</dbReference>
<dbReference type="GO" id="GO:0016787">
    <property type="term" value="F:hydrolase activity"/>
    <property type="evidence" value="ECO:0007669"/>
    <property type="project" value="UniProtKB-UniRule"/>
</dbReference>
<evidence type="ECO:0000313" key="9">
    <source>
        <dbReference type="Proteomes" id="UP001149813"/>
    </source>
</evidence>
<keyword evidence="4 5" id="KW-0067">ATP-binding</keyword>
<gene>
    <name evidence="8" type="primary">uvrD3</name>
    <name evidence="8" type="ORF">LPJ53_004908</name>
</gene>
<dbReference type="InterPro" id="IPR000212">
    <property type="entry name" value="DNA_helicase_UvrD/REP"/>
</dbReference>
<dbReference type="GO" id="GO:0003677">
    <property type="term" value="F:DNA binding"/>
    <property type="evidence" value="ECO:0007669"/>
    <property type="project" value="InterPro"/>
</dbReference>
<evidence type="ECO:0000256" key="4">
    <source>
        <dbReference type="ARBA" id="ARBA00022840"/>
    </source>
</evidence>
<dbReference type="GO" id="GO:0043138">
    <property type="term" value="F:3'-5' DNA helicase activity"/>
    <property type="evidence" value="ECO:0007669"/>
    <property type="project" value="TreeGrafter"/>
</dbReference>
<feature type="compositionally biased region" description="Low complexity" evidence="6">
    <location>
        <begin position="16"/>
        <end position="26"/>
    </location>
</feature>
<evidence type="ECO:0000256" key="1">
    <source>
        <dbReference type="ARBA" id="ARBA00022741"/>
    </source>
</evidence>
<evidence type="ECO:0000259" key="7">
    <source>
        <dbReference type="PROSITE" id="PS51198"/>
    </source>
</evidence>
<dbReference type="PANTHER" id="PTHR11070:SF2">
    <property type="entry name" value="ATP-DEPENDENT DNA HELICASE SRS2"/>
    <property type="match status" value="1"/>
</dbReference>
<keyword evidence="1 5" id="KW-0547">Nucleotide-binding</keyword>
<dbReference type="GO" id="GO:0005524">
    <property type="term" value="F:ATP binding"/>
    <property type="evidence" value="ECO:0007669"/>
    <property type="project" value="UniProtKB-UniRule"/>
</dbReference>
<protein>
    <submittedName>
        <fullName evidence="8">ATP-dependent DNA helicase Rep</fullName>
    </submittedName>
</protein>
<dbReference type="AlphaFoldDB" id="A0A9W7XWU9"/>
<dbReference type="PROSITE" id="PS51198">
    <property type="entry name" value="UVRD_HELICASE_ATP_BIND"/>
    <property type="match status" value="1"/>
</dbReference>